<accession>A0A6A4GD25</accession>
<reference evidence="2" key="1">
    <citation type="journal article" date="2019" name="Environ. Microbiol.">
        <title>Fungal ecological strategies reflected in gene transcription - a case study of two litter decomposers.</title>
        <authorList>
            <person name="Barbi F."/>
            <person name="Kohler A."/>
            <person name="Barry K."/>
            <person name="Baskaran P."/>
            <person name="Daum C."/>
            <person name="Fauchery L."/>
            <person name="Ihrmark K."/>
            <person name="Kuo A."/>
            <person name="LaButti K."/>
            <person name="Lipzen A."/>
            <person name="Morin E."/>
            <person name="Grigoriev I.V."/>
            <person name="Henrissat B."/>
            <person name="Lindahl B."/>
            <person name="Martin F."/>
        </authorList>
    </citation>
    <scope>NUCLEOTIDE SEQUENCE</scope>
    <source>
        <strain evidence="2">JB14</strain>
    </source>
</reference>
<feature type="region of interest" description="Disordered" evidence="1">
    <location>
        <begin position="105"/>
        <end position="133"/>
    </location>
</feature>
<evidence type="ECO:0000313" key="3">
    <source>
        <dbReference type="Proteomes" id="UP000799118"/>
    </source>
</evidence>
<name>A0A6A4GD25_9AGAR</name>
<dbReference type="EMBL" id="ML770469">
    <property type="protein sequence ID" value="KAE9383442.1"/>
    <property type="molecule type" value="Genomic_DNA"/>
</dbReference>
<feature type="region of interest" description="Disordered" evidence="1">
    <location>
        <begin position="78"/>
        <end position="97"/>
    </location>
</feature>
<protein>
    <submittedName>
        <fullName evidence="2">Uncharacterized protein</fullName>
    </submittedName>
</protein>
<keyword evidence="3" id="KW-1185">Reference proteome</keyword>
<feature type="compositionally biased region" description="Polar residues" evidence="1">
    <location>
        <begin position="440"/>
        <end position="450"/>
    </location>
</feature>
<evidence type="ECO:0000256" key="1">
    <source>
        <dbReference type="SAM" id="MobiDB-lite"/>
    </source>
</evidence>
<dbReference type="Proteomes" id="UP000799118">
    <property type="component" value="Unassembled WGS sequence"/>
</dbReference>
<sequence>MELSLSAEQTSALKDFLASRAQELPASLVPLLALLVPLDSNLSQTYPSSSPSPQPQPRPHAPSTESATATATATTTATTTALEGNGSSSHKRKITYSDVPEIPSKRACLEPSDSYGIHQTRSQTRKNKSSSAVQVQAYVRPDCPRSGLSAKKRKNTSRFSVADTAALPPKTLGDEAERLLGKLAFGPKASLSNESCGKWILEDLAKRCDRAENSTCVARFVRMLTELYFFAKINGSINNARLLQNDNCKPNVKKWVRLVEQSTNISYRKLELWVQAETRWAILAHSGSLYLLMLIAFQEEDDYLRNHNTSLPVLQAMGNALRSPENSTAAAGRLVQENLLPLLIELRNTIPVAIPTLYEAKLLEAMRLPEFIDAGNVGITDEYFDTFYYHTFRPLPRNKTIWDAFQSQPPDTVLLKTDTLQTLILAPLSLSSVGLLPAQTSSSLPGSQTQSIPDSLPEDLSSDSEIYICSYKEREKALKALVPASLDEYKKKFQERIDSEGKLKEDSCYLKLDRNLIEGKTFQVDN</sequence>
<organism evidence="2 3">
    <name type="scientific">Gymnopus androsaceus JB14</name>
    <dbReference type="NCBI Taxonomy" id="1447944"/>
    <lineage>
        <taxon>Eukaryota</taxon>
        <taxon>Fungi</taxon>
        <taxon>Dikarya</taxon>
        <taxon>Basidiomycota</taxon>
        <taxon>Agaricomycotina</taxon>
        <taxon>Agaricomycetes</taxon>
        <taxon>Agaricomycetidae</taxon>
        <taxon>Agaricales</taxon>
        <taxon>Marasmiineae</taxon>
        <taxon>Omphalotaceae</taxon>
        <taxon>Gymnopus</taxon>
    </lineage>
</organism>
<gene>
    <name evidence="2" type="ORF">BT96DRAFT_1009174</name>
</gene>
<feature type="region of interest" description="Disordered" evidence="1">
    <location>
        <begin position="44"/>
        <end position="73"/>
    </location>
</feature>
<feature type="compositionally biased region" description="Low complexity" evidence="1">
    <location>
        <begin position="61"/>
        <end position="73"/>
    </location>
</feature>
<dbReference type="OrthoDB" id="2799639at2759"/>
<proteinExistence type="predicted"/>
<dbReference type="AlphaFoldDB" id="A0A6A4GD25"/>
<feature type="region of interest" description="Disordered" evidence="1">
    <location>
        <begin position="440"/>
        <end position="459"/>
    </location>
</feature>
<evidence type="ECO:0000313" key="2">
    <source>
        <dbReference type="EMBL" id="KAE9383442.1"/>
    </source>
</evidence>
<feature type="compositionally biased region" description="Pro residues" evidence="1">
    <location>
        <begin position="50"/>
        <end position="60"/>
    </location>
</feature>